<proteinExistence type="predicted"/>
<organism evidence="1 2">
    <name type="scientific">Paraburkholderia caffeinilytica</name>
    <dbReference type="NCBI Taxonomy" id="1761016"/>
    <lineage>
        <taxon>Bacteria</taxon>
        <taxon>Pseudomonadati</taxon>
        <taxon>Pseudomonadota</taxon>
        <taxon>Betaproteobacteria</taxon>
        <taxon>Burkholderiales</taxon>
        <taxon>Burkholderiaceae</taxon>
        <taxon>Paraburkholderia</taxon>
    </lineage>
</organism>
<gene>
    <name evidence="1" type="ORF">GCM10011400_67080</name>
</gene>
<accession>A0ABQ1NC57</accession>
<evidence type="ECO:0000313" key="2">
    <source>
        <dbReference type="Proteomes" id="UP000602004"/>
    </source>
</evidence>
<dbReference type="EMBL" id="BMHL01000019">
    <property type="protein sequence ID" value="GGC69685.1"/>
    <property type="molecule type" value="Genomic_DNA"/>
</dbReference>
<evidence type="ECO:0000313" key="1">
    <source>
        <dbReference type="EMBL" id="GGC69685.1"/>
    </source>
</evidence>
<dbReference type="InterPro" id="IPR011013">
    <property type="entry name" value="Gal_mutarotase_sf_dom"/>
</dbReference>
<dbReference type="RefSeq" id="WP_162831343.1">
    <property type="nucleotide sequence ID" value="NZ_BMHL01000019.1"/>
</dbReference>
<dbReference type="Proteomes" id="UP000602004">
    <property type="component" value="Unassembled WGS sequence"/>
</dbReference>
<dbReference type="SUPFAM" id="SSF74650">
    <property type="entry name" value="Galactose mutarotase-like"/>
    <property type="match status" value="1"/>
</dbReference>
<sequence length="338" mass="36635">MYMVDPREVDSAASAVMDIARRAAGRSNEAVNVGDCVTLANAYLKLDVVSGVVGGVTRFDWNDRGVWVPVFLAPSAVTSGVDARQLACHPVFSTPFRLDERRSCLAGCLLGPQCALCALCNYAEDRVPAGDGRVPGDWEIESADARCVRLRTAGTLRKPYHAIQTYQIDGPTLTVTIEIENRGRRTLPFGIGIRPFLVRDADTGLCAPASGLWLTRDDWDAPRHVPTPPAWQFGVTYPLPRSLVDHVFTGWGGRALVEWPTRQFSLTISANTANYALHTPRQGSFFCFQPGDGRPGAAALPGKGEANGLTMLAAGERLSRRFSFTAERLGSATKTGRQ</sequence>
<dbReference type="Gene3D" id="2.70.98.10">
    <property type="match status" value="1"/>
</dbReference>
<dbReference type="InterPro" id="IPR014718">
    <property type="entry name" value="GH-type_carb-bd"/>
</dbReference>
<keyword evidence="2" id="KW-1185">Reference proteome</keyword>
<protein>
    <submittedName>
        <fullName evidence="1">Epimerase</fullName>
    </submittedName>
</protein>
<name>A0ABQ1NC57_9BURK</name>
<reference evidence="2" key="1">
    <citation type="journal article" date="2019" name="Int. J. Syst. Evol. Microbiol.">
        <title>The Global Catalogue of Microorganisms (GCM) 10K type strain sequencing project: providing services to taxonomists for standard genome sequencing and annotation.</title>
        <authorList>
            <consortium name="The Broad Institute Genomics Platform"/>
            <consortium name="The Broad Institute Genome Sequencing Center for Infectious Disease"/>
            <person name="Wu L."/>
            <person name="Ma J."/>
        </authorList>
    </citation>
    <scope>NUCLEOTIDE SEQUENCE [LARGE SCALE GENOMIC DNA]</scope>
    <source>
        <strain evidence="2">CGMCC 1.15103</strain>
    </source>
</reference>
<comment type="caution">
    <text evidence="1">The sequence shown here is derived from an EMBL/GenBank/DDBJ whole genome shotgun (WGS) entry which is preliminary data.</text>
</comment>